<evidence type="ECO:0000256" key="2">
    <source>
        <dbReference type="ARBA" id="ARBA00022679"/>
    </source>
</evidence>
<accession>A0A448HDJ8</accession>
<evidence type="ECO:0000256" key="1">
    <source>
        <dbReference type="ARBA" id="ARBA00022676"/>
    </source>
</evidence>
<dbReference type="AlphaFoldDB" id="A0A448HDJ8"/>
<dbReference type="GO" id="GO:0016758">
    <property type="term" value="F:hexosyltransferase activity"/>
    <property type="evidence" value="ECO:0007669"/>
    <property type="project" value="TreeGrafter"/>
</dbReference>
<dbReference type="Gene3D" id="3.40.50.2000">
    <property type="entry name" value="Glycogen Phosphorylase B"/>
    <property type="match status" value="2"/>
</dbReference>
<reference evidence="5 6" key="1">
    <citation type="submission" date="2018-12" db="EMBL/GenBank/DDBJ databases">
        <authorList>
            <consortium name="Pathogen Informatics"/>
        </authorList>
    </citation>
    <scope>NUCLEOTIDE SEQUENCE [LARGE SCALE GENOMIC DNA]</scope>
    <source>
        <strain evidence="5 6">NCTC11636</strain>
    </source>
</reference>
<keyword evidence="2 5" id="KW-0808">Transferase</keyword>
<evidence type="ECO:0000259" key="3">
    <source>
        <dbReference type="Pfam" id="PF00534"/>
    </source>
</evidence>
<evidence type="ECO:0000313" key="5">
    <source>
        <dbReference type="EMBL" id="VEG25547.1"/>
    </source>
</evidence>
<dbReference type="InterPro" id="IPR050194">
    <property type="entry name" value="Glycosyltransferase_grp1"/>
</dbReference>
<dbReference type="SUPFAM" id="SSF53756">
    <property type="entry name" value="UDP-Glycosyltransferase/glycogen phosphorylase"/>
    <property type="match status" value="1"/>
</dbReference>
<feature type="domain" description="Glycosyl transferase family 1" evidence="3">
    <location>
        <begin position="193"/>
        <end position="357"/>
    </location>
</feature>
<proteinExistence type="predicted"/>
<keyword evidence="1 5" id="KW-0328">Glycosyltransferase</keyword>
<dbReference type="Proteomes" id="UP000266895">
    <property type="component" value="Chromosome"/>
</dbReference>
<dbReference type="EC" id="2.4.1.57" evidence="5"/>
<dbReference type="RefSeq" id="WP_126381105.1">
    <property type="nucleotide sequence ID" value="NZ_LR134350.1"/>
</dbReference>
<dbReference type="GO" id="GO:1901137">
    <property type="term" value="P:carbohydrate derivative biosynthetic process"/>
    <property type="evidence" value="ECO:0007669"/>
    <property type="project" value="UniProtKB-ARBA"/>
</dbReference>
<dbReference type="Pfam" id="PF13439">
    <property type="entry name" value="Glyco_transf_4"/>
    <property type="match status" value="1"/>
</dbReference>
<evidence type="ECO:0000259" key="4">
    <source>
        <dbReference type="Pfam" id="PF13439"/>
    </source>
</evidence>
<evidence type="ECO:0000313" key="6">
    <source>
        <dbReference type="Proteomes" id="UP000266895"/>
    </source>
</evidence>
<protein>
    <submittedName>
        <fullName evidence="5">GDP-mannose-dependent alpha-(1-6)-phosphatidylinositol monomannoside mannosyltransferase</fullName>
        <ecNumber evidence="5">2.4.1.57</ecNumber>
    </submittedName>
</protein>
<gene>
    <name evidence="5" type="primary">pimB_1</name>
    <name evidence="5" type="ORF">NCTC11636_00090</name>
</gene>
<dbReference type="PANTHER" id="PTHR45947">
    <property type="entry name" value="SULFOQUINOVOSYL TRANSFERASE SQD2"/>
    <property type="match status" value="1"/>
</dbReference>
<dbReference type="InterPro" id="IPR001296">
    <property type="entry name" value="Glyco_trans_1"/>
</dbReference>
<dbReference type="EMBL" id="LR134350">
    <property type="protein sequence ID" value="VEG25547.1"/>
    <property type="molecule type" value="Genomic_DNA"/>
</dbReference>
<dbReference type="InterPro" id="IPR028098">
    <property type="entry name" value="Glyco_trans_4-like_N"/>
</dbReference>
<dbReference type="CDD" id="cd03801">
    <property type="entry name" value="GT4_PimA-like"/>
    <property type="match status" value="1"/>
</dbReference>
<sequence>MRRTLLVTNDFPPVVGGIQSYLEDYARRLPAQDLVVLASTPPEGPEAAAAYDATVPFEVVRVPTRVLLPTAGVRAQMSRLIASRGVETVWFGAAAPLGLLGGAARKAGASRVIATTHGHEVGWSMVPGARQALRRILGGADVVTYISEYTLGRLRPFIPEGTRTLRLPSGIDVERFRPDPAQRQRLRSRYHLGEAPTVVCVSRLVARKGQDSLIEAWPRVVEQVPGARLVIVGWGSYARRLALARRSSPVREQILLTGKVPSEELPGHVAMGDVFAMPCRTRGGGLDVEGLGIVFLEASAAGLPVIAGTSGGAPETVVEGVTGTVVDGLDQDALVGALVELLEDAELRARMGAAGRELMIERWTWPPLVDSLIDAIDAIDTIDTA</sequence>
<feature type="domain" description="Glycosyltransferase subfamily 4-like N-terminal" evidence="4">
    <location>
        <begin position="15"/>
        <end position="175"/>
    </location>
</feature>
<dbReference type="KEGG" id="ahw:NCTC11636_00090"/>
<dbReference type="OrthoDB" id="9808602at2"/>
<dbReference type="PANTHER" id="PTHR45947:SF3">
    <property type="entry name" value="SULFOQUINOVOSYL TRANSFERASE SQD2"/>
    <property type="match status" value="1"/>
</dbReference>
<keyword evidence="6" id="KW-1185">Reference proteome</keyword>
<name>A0A448HDJ8_9ACTO</name>
<organism evidence="5 6">
    <name type="scientific">Actinomyces howellii</name>
    <dbReference type="NCBI Taxonomy" id="52771"/>
    <lineage>
        <taxon>Bacteria</taxon>
        <taxon>Bacillati</taxon>
        <taxon>Actinomycetota</taxon>
        <taxon>Actinomycetes</taxon>
        <taxon>Actinomycetales</taxon>
        <taxon>Actinomycetaceae</taxon>
        <taxon>Actinomyces</taxon>
    </lineage>
</organism>
<dbReference type="FunFam" id="3.40.50.2000:FF:000069">
    <property type="entry name" value="Alpha-(1-6)-phosphatidylinositol monomannoside mannosyltransferase"/>
    <property type="match status" value="1"/>
</dbReference>
<dbReference type="Pfam" id="PF00534">
    <property type="entry name" value="Glycos_transf_1"/>
    <property type="match status" value="1"/>
</dbReference>